<proteinExistence type="predicted"/>
<gene>
    <name evidence="3" type="ORF">APLA_LOCUS15114</name>
</gene>
<evidence type="ECO:0000256" key="2">
    <source>
        <dbReference type="SAM" id="SignalP"/>
    </source>
</evidence>
<dbReference type="Proteomes" id="UP000494106">
    <property type="component" value="Unassembled WGS sequence"/>
</dbReference>
<feature type="signal peptide" evidence="2">
    <location>
        <begin position="1"/>
        <end position="25"/>
    </location>
</feature>
<organism evidence="3 4">
    <name type="scientific">Arctia plantaginis</name>
    <name type="common">Wood tiger moth</name>
    <name type="synonym">Phalaena plantaginis</name>
    <dbReference type="NCBI Taxonomy" id="874455"/>
    <lineage>
        <taxon>Eukaryota</taxon>
        <taxon>Metazoa</taxon>
        <taxon>Ecdysozoa</taxon>
        <taxon>Arthropoda</taxon>
        <taxon>Hexapoda</taxon>
        <taxon>Insecta</taxon>
        <taxon>Pterygota</taxon>
        <taxon>Neoptera</taxon>
        <taxon>Endopterygota</taxon>
        <taxon>Lepidoptera</taxon>
        <taxon>Glossata</taxon>
        <taxon>Ditrysia</taxon>
        <taxon>Noctuoidea</taxon>
        <taxon>Erebidae</taxon>
        <taxon>Arctiinae</taxon>
        <taxon>Arctia</taxon>
    </lineage>
</organism>
<name>A0A8S1B930_ARCPL</name>
<sequence length="152" mass="15822">MYKPYSLPLLHIILIPLSSPGVVLTGEDVRYAATYGNPYLRGSAPVAYVPHINAANSISKPAPPPYYLVRNTSALPQVPSITSPSSSSSSRPVTSPMASSSSTNSGAQPQVPKLSMQSSGALYILPPSSQGSLQSNQITTKGNAQQTAGTHV</sequence>
<feature type="chain" id="PRO_5035725777" evidence="2">
    <location>
        <begin position="26"/>
        <end position="152"/>
    </location>
</feature>
<protein>
    <submittedName>
        <fullName evidence="3">Uncharacterized protein</fullName>
    </submittedName>
</protein>
<feature type="compositionally biased region" description="Polar residues" evidence="1">
    <location>
        <begin position="127"/>
        <end position="152"/>
    </location>
</feature>
<dbReference type="OrthoDB" id="6413693at2759"/>
<evidence type="ECO:0000256" key="1">
    <source>
        <dbReference type="SAM" id="MobiDB-lite"/>
    </source>
</evidence>
<keyword evidence="4" id="KW-1185">Reference proteome</keyword>
<feature type="region of interest" description="Disordered" evidence="1">
    <location>
        <begin position="78"/>
        <end position="152"/>
    </location>
</feature>
<keyword evidence="2" id="KW-0732">Signal</keyword>
<accession>A0A8S1B930</accession>
<reference evidence="3 4" key="1">
    <citation type="submission" date="2020-04" db="EMBL/GenBank/DDBJ databases">
        <authorList>
            <person name="Wallbank WR R."/>
            <person name="Pardo Diaz C."/>
            <person name="Kozak K."/>
            <person name="Martin S."/>
            <person name="Jiggins C."/>
            <person name="Moest M."/>
            <person name="Warren A I."/>
            <person name="Byers J.R.P. K."/>
            <person name="Montejo-Kovacevich G."/>
            <person name="Yen C E."/>
        </authorList>
    </citation>
    <scope>NUCLEOTIDE SEQUENCE [LARGE SCALE GENOMIC DNA]</scope>
</reference>
<dbReference type="EMBL" id="CADEBC010000584">
    <property type="protein sequence ID" value="CAB3256030.1"/>
    <property type="molecule type" value="Genomic_DNA"/>
</dbReference>
<evidence type="ECO:0000313" key="4">
    <source>
        <dbReference type="Proteomes" id="UP000494106"/>
    </source>
</evidence>
<comment type="caution">
    <text evidence="3">The sequence shown here is derived from an EMBL/GenBank/DDBJ whole genome shotgun (WGS) entry which is preliminary data.</text>
</comment>
<evidence type="ECO:0000313" key="3">
    <source>
        <dbReference type="EMBL" id="CAB3256030.1"/>
    </source>
</evidence>
<dbReference type="AlphaFoldDB" id="A0A8S1B930"/>
<feature type="compositionally biased region" description="Low complexity" evidence="1">
    <location>
        <begin position="79"/>
        <end position="105"/>
    </location>
</feature>